<dbReference type="NCBIfam" id="NF045542">
    <property type="entry name" value="Clp_rel_HeadMat"/>
    <property type="match status" value="1"/>
</dbReference>
<evidence type="ECO:0000313" key="7">
    <source>
        <dbReference type="EMBL" id="SHL80388.1"/>
    </source>
</evidence>
<dbReference type="GO" id="GO:0004252">
    <property type="term" value="F:serine-type endopeptidase activity"/>
    <property type="evidence" value="ECO:0007669"/>
    <property type="project" value="InterPro"/>
</dbReference>
<proteinExistence type="inferred from homology"/>
<dbReference type="RefSeq" id="WP_073061259.1">
    <property type="nucleotide sequence ID" value="NZ_FRCK01000001.1"/>
</dbReference>
<evidence type="ECO:0000256" key="6">
    <source>
        <dbReference type="RuleBase" id="RU003567"/>
    </source>
</evidence>
<dbReference type="InterPro" id="IPR023562">
    <property type="entry name" value="ClpP/TepA"/>
</dbReference>
<dbReference type="Pfam" id="PF00574">
    <property type="entry name" value="CLP_protease"/>
    <property type="match status" value="1"/>
</dbReference>
<evidence type="ECO:0000256" key="3">
    <source>
        <dbReference type="ARBA" id="ARBA00022670"/>
    </source>
</evidence>
<dbReference type="InterPro" id="IPR029045">
    <property type="entry name" value="ClpP/crotonase-like_dom_sf"/>
</dbReference>
<dbReference type="OrthoDB" id="9806592at2"/>
<dbReference type="PANTHER" id="PTHR10381">
    <property type="entry name" value="ATP-DEPENDENT CLP PROTEASE PROTEOLYTIC SUBUNIT"/>
    <property type="match status" value="1"/>
</dbReference>
<organism evidence="7 8">
    <name type="scientific">Paracoccus solventivorans</name>
    <dbReference type="NCBI Taxonomy" id="53463"/>
    <lineage>
        <taxon>Bacteria</taxon>
        <taxon>Pseudomonadati</taxon>
        <taxon>Pseudomonadota</taxon>
        <taxon>Alphaproteobacteria</taxon>
        <taxon>Rhodobacterales</taxon>
        <taxon>Paracoccaceae</taxon>
        <taxon>Paracoccus</taxon>
    </lineage>
</organism>
<gene>
    <name evidence="7" type="ORF">SAMN05444389_101432</name>
</gene>
<dbReference type="Gene3D" id="3.90.226.10">
    <property type="entry name" value="2-enoyl-CoA Hydratase, Chain A, domain 1"/>
    <property type="match status" value="1"/>
</dbReference>
<protein>
    <recommendedName>
        <fullName evidence="6">ATP-dependent Clp protease proteolytic subunit</fullName>
    </recommendedName>
</protein>
<keyword evidence="2" id="KW-0963">Cytoplasm</keyword>
<dbReference type="EMBL" id="FRCK01000001">
    <property type="protein sequence ID" value="SHL80388.1"/>
    <property type="molecule type" value="Genomic_DNA"/>
</dbReference>
<dbReference type="PRINTS" id="PR00127">
    <property type="entry name" value="CLPPROTEASEP"/>
</dbReference>
<dbReference type="Proteomes" id="UP000184444">
    <property type="component" value="Unassembled WGS sequence"/>
</dbReference>
<keyword evidence="4" id="KW-0378">Hydrolase</keyword>
<dbReference type="InterPro" id="IPR001907">
    <property type="entry name" value="ClpP"/>
</dbReference>
<keyword evidence="3 7" id="KW-0645">Protease</keyword>
<evidence type="ECO:0000256" key="2">
    <source>
        <dbReference type="ARBA" id="ARBA00022490"/>
    </source>
</evidence>
<dbReference type="CDD" id="cd07016">
    <property type="entry name" value="S14_ClpP_1"/>
    <property type="match status" value="1"/>
</dbReference>
<comment type="similarity">
    <text evidence="1 6">Belongs to the peptidase S14 family.</text>
</comment>
<dbReference type="PANTHER" id="PTHR10381:SF70">
    <property type="entry name" value="ATP-DEPENDENT CLP PROTEASE PROTEOLYTIC SUBUNIT"/>
    <property type="match status" value="1"/>
</dbReference>
<evidence type="ECO:0000256" key="5">
    <source>
        <dbReference type="ARBA" id="ARBA00022825"/>
    </source>
</evidence>
<evidence type="ECO:0000313" key="8">
    <source>
        <dbReference type="Proteomes" id="UP000184444"/>
    </source>
</evidence>
<dbReference type="SUPFAM" id="SSF52096">
    <property type="entry name" value="ClpP/crotonase"/>
    <property type="match status" value="1"/>
</dbReference>
<name>A0A1M7DLW4_9RHOB</name>
<dbReference type="GO" id="GO:0004176">
    <property type="term" value="F:ATP-dependent peptidase activity"/>
    <property type="evidence" value="ECO:0007669"/>
    <property type="project" value="InterPro"/>
</dbReference>
<evidence type="ECO:0000256" key="1">
    <source>
        <dbReference type="ARBA" id="ARBA00007039"/>
    </source>
</evidence>
<dbReference type="AlphaFoldDB" id="A0A1M7DLW4"/>
<evidence type="ECO:0000256" key="4">
    <source>
        <dbReference type="ARBA" id="ARBA00022801"/>
    </source>
</evidence>
<dbReference type="GO" id="GO:0009368">
    <property type="term" value="C:endopeptidase Clp complex"/>
    <property type="evidence" value="ECO:0007669"/>
    <property type="project" value="TreeGrafter"/>
</dbReference>
<keyword evidence="5" id="KW-0720">Serine protease</keyword>
<dbReference type="STRING" id="53463.SAMN05444389_101432"/>
<sequence>MAKNHMPVAHFGVRPDDVRADCAPPKAIDRWHPELRARAEASSDDAPLVIDVMDVIGDTWDGYGITARKVGALLRNSGEREVVVNINSPGGDVFEGLAIYNLLRGHAGDVTVRIVGLAASAASVIAMGGDRIEIARAGFLMIHNTWVFAVGDRHDLTTVAGQLGAFDEVLADLYAVRTGIDAAEIGQMMDRETWVSGRAAVERKFADQLLTADQVEADPQARAEAPRLKNLAKVDAALARGGMARSERRSLIKDLTSTPSAADDGMPSAAKSMAALMGSVETTLAKMETGHGL</sequence>
<keyword evidence="8" id="KW-1185">Reference proteome</keyword>
<dbReference type="GO" id="GO:0006515">
    <property type="term" value="P:protein quality control for misfolded or incompletely synthesized proteins"/>
    <property type="evidence" value="ECO:0007669"/>
    <property type="project" value="TreeGrafter"/>
</dbReference>
<reference evidence="8" key="1">
    <citation type="submission" date="2016-11" db="EMBL/GenBank/DDBJ databases">
        <authorList>
            <person name="Varghese N."/>
            <person name="Submissions S."/>
        </authorList>
    </citation>
    <scope>NUCLEOTIDE SEQUENCE [LARGE SCALE GENOMIC DNA]</scope>
    <source>
        <strain evidence="8">DSM 6637</strain>
    </source>
</reference>
<accession>A0A1M7DLW4</accession>
<dbReference type="GO" id="GO:0051117">
    <property type="term" value="F:ATPase binding"/>
    <property type="evidence" value="ECO:0007669"/>
    <property type="project" value="TreeGrafter"/>
</dbReference>